<dbReference type="Proteomes" id="UP000198697">
    <property type="component" value="Unassembled WGS sequence"/>
</dbReference>
<evidence type="ECO:0008006" key="4">
    <source>
        <dbReference type="Google" id="ProtNLM"/>
    </source>
</evidence>
<gene>
    <name evidence="2" type="ORF">SAMN04487998_1245</name>
</gene>
<feature type="transmembrane region" description="Helical" evidence="1">
    <location>
        <begin position="307"/>
        <end position="326"/>
    </location>
</feature>
<keyword evidence="1" id="KW-1133">Transmembrane helix</keyword>
<protein>
    <recommendedName>
        <fullName evidence="4">Dolichyl-phosphate-mannose-protein mannosyltransferase</fullName>
    </recommendedName>
</protein>
<feature type="transmembrane region" description="Helical" evidence="1">
    <location>
        <begin position="112"/>
        <end position="130"/>
    </location>
</feature>
<accession>A0A1I0BZ36</accession>
<feature type="transmembrane region" description="Helical" evidence="1">
    <location>
        <begin position="237"/>
        <end position="256"/>
    </location>
</feature>
<keyword evidence="3" id="KW-1185">Reference proteome</keyword>
<dbReference type="STRING" id="82805.SAMN04487998_1245"/>
<organism evidence="2 3">
    <name type="scientific">Hymenobacter actinosclerus</name>
    <dbReference type="NCBI Taxonomy" id="82805"/>
    <lineage>
        <taxon>Bacteria</taxon>
        <taxon>Pseudomonadati</taxon>
        <taxon>Bacteroidota</taxon>
        <taxon>Cytophagia</taxon>
        <taxon>Cytophagales</taxon>
        <taxon>Hymenobacteraceae</taxon>
        <taxon>Hymenobacter</taxon>
    </lineage>
</organism>
<keyword evidence="1" id="KW-0472">Membrane</keyword>
<dbReference type="RefSeq" id="WP_092769392.1">
    <property type="nucleotide sequence ID" value="NZ_FOHS01000001.1"/>
</dbReference>
<name>A0A1I0BZ36_9BACT</name>
<proteinExistence type="predicted"/>
<feature type="transmembrane region" description="Helical" evidence="1">
    <location>
        <begin position="338"/>
        <end position="358"/>
    </location>
</feature>
<reference evidence="3" key="1">
    <citation type="submission" date="2016-10" db="EMBL/GenBank/DDBJ databases">
        <authorList>
            <person name="Varghese N."/>
            <person name="Submissions S."/>
        </authorList>
    </citation>
    <scope>NUCLEOTIDE SEQUENCE [LARGE SCALE GENOMIC DNA]</scope>
    <source>
        <strain evidence="3">DSM 15310</strain>
    </source>
</reference>
<keyword evidence="1" id="KW-0812">Transmembrane</keyword>
<feature type="transmembrane region" description="Helical" evidence="1">
    <location>
        <begin position="194"/>
        <end position="217"/>
    </location>
</feature>
<feature type="transmembrane region" description="Helical" evidence="1">
    <location>
        <begin position="395"/>
        <end position="413"/>
    </location>
</feature>
<dbReference type="OrthoDB" id="2034231at2"/>
<evidence type="ECO:0000256" key="1">
    <source>
        <dbReference type="SAM" id="Phobius"/>
    </source>
</evidence>
<sequence length="540" mass="59495">MTLAASYSSRVWKRRAERVFFGLLLLLGLLVHADYGVSADEPAHHLNGQVSVKYVAGLLAPELAQRQAQYARIPALATHPDRDHGVLFEIPDSLLALLAHGDPAAYYRLRHLLIFLVFALGGVGATYRLATRYTHNWRWGLAAAGTLVLSPRLFAEAFYNAQDIVFLALFAVAMLTLVRLVARPGVGRAVVHGLACAAAIDVRIGGGLLVVFTLLALGWQAFSSPAIRRATWARNAGIWLLTAAAATVAGWPYLWADPATRLLEVLHRMGQFPWQGRNFYLGELLPGSATPWHYVPVWLTITTPWPYLLLAAAGLTAIAVAGSRCVAHFRTRTGQLDLLVLGWLLGPLLLIIGMQSAVYNGWRHLYFVYPSLLLLAARGAQAGWQLARRSPSGRWVGAGVGVALLAGVLHTAYRMVREHPQQQVYFSLLPNRIIAQQFDRDYWGLSYRSGLEWVLATDSAARIAVGAARPDLLYNNSLILPAAQRTRLVFAQPPYPAGTYLFTNYARYQYGPGLLPADTLGRRVYRLQVNGLPVLGIFRR</sequence>
<feature type="transmembrane region" description="Helical" evidence="1">
    <location>
        <begin position="164"/>
        <end position="182"/>
    </location>
</feature>
<dbReference type="AlphaFoldDB" id="A0A1I0BZ36"/>
<evidence type="ECO:0000313" key="2">
    <source>
        <dbReference type="EMBL" id="SET12290.1"/>
    </source>
</evidence>
<evidence type="ECO:0000313" key="3">
    <source>
        <dbReference type="Proteomes" id="UP000198697"/>
    </source>
</evidence>
<dbReference type="EMBL" id="FOHS01000001">
    <property type="protein sequence ID" value="SET12290.1"/>
    <property type="molecule type" value="Genomic_DNA"/>
</dbReference>